<dbReference type="Proteomes" id="UP000230750">
    <property type="component" value="Unassembled WGS sequence"/>
</dbReference>
<evidence type="ECO:0000259" key="8">
    <source>
        <dbReference type="SMART" id="SM01020"/>
    </source>
</evidence>
<sequence length="785" mass="89264">MVLTMSFFKEKDIVKETGEKLTQSLTPETWRFYERFIEIVDEMTAGIDKSALFPYMVKMCGTIDLTCKKLVYLYISQYAKRNPDVALLTINSLQKDCVDPNAMIRGLALKTLCNIRLPEFLEYLKEPLLSGMKDRSPYVRQIAVVGCLKVHKLQPTFAKDHNMPNFDELLYDTDAGVVVNAIKTFFEMRKDSGKDFSLKQKTAIYLFNKLPDFNDWGKATVLQLLLAYQPHNEEETVDILNLLDPLLQSTKSSVSIAGVKLMLHYTDKMPEVQRDIFKKLRGILVNLLTHEQGEVVYFALCHLQQLQKNSHVNLSKHYKKLFCRYNEPAHIKCLKIDILEMICNDKNWKDILEEINSHCLDLSPEVSDKAISAVSAIATKKEKYSTPAIKILLYLLEVDRVAGCALSALKDLLDSEPFEQFISDVFEAIPSLWSRVEDQRGKIAMLWIIGEHGKNLPDAPYLLESMIDNLEDIQRPLILSNLLTATTKLFFSRPAECQDMLGKLLEFCVESQDDLHLRDKGQIYYRLLSEDVNMAKEVIFSARTQIDQSYEIISEKSSPPILNSVKLFVNSKKKWTIQDDEVLQDHITQSDMTETPSSPVEGQLIDITAVTQDGEVKGESPLNDLSNELEETRESLETLRVPLSSVANQPAEEETTEQRAEDEGSSIELDKSFSVSPEEFESKWTTLQAIELKSFTTNLQITALLDALETEGISTMASTPEGTFPWRAFLFAKDNNTEAVFLLEVVLNSEDDVSAEITMKCTTDNSFARREFQGFLQEVISRIGK</sequence>
<evidence type="ECO:0000256" key="2">
    <source>
        <dbReference type="ARBA" id="ARBA00006613"/>
    </source>
</evidence>
<evidence type="ECO:0000256" key="7">
    <source>
        <dbReference type="SAM" id="MobiDB-lite"/>
    </source>
</evidence>
<gene>
    <name evidence="9" type="ORF">BSL78_11640</name>
</gene>
<proteinExistence type="inferred from homology"/>
<dbReference type="PANTHER" id="PTHR11134">
    <property type="entry name" value="ADAPTOR COMPLEX SUBUNIT BETA FAMILY MEMBER"/>
    <property type="match status" value="1"/>
</dbReference>
<evidence type="ECO:0000313" key="10">
    <source>
        <dbReference type="Proteomes" id="UP000230750"/>
    </source>
</evidence>
<comment type="subcellular location">
    <subcellularLocation>
        <location evidence="1">Endomembrane system</location>
    </subcellularLocation>
</comment>
<name>A0A2G8KTZ1_STIJA</name>
<dbReference type="Gene3D" id="1.25.10.10">
    <property type="entry name" value="Leucine-rich Repeat Variant"/>
    <property type="match status" value="1"/>
</dbReference>
<dbReference type="SMART" id="SM01020">
    <property type="entry name" value="B2-adapt-app_C"/>
    <property type="match status" value="1"/>
</dbReference>
<feature type="region of interest" description="Disordered" evidence="7">
    <location>
        <begin position="615"/>
        <end position="672"/>
    </location>
</feature>
<accession>A0A2G8KTZ1</accession>
<dbReference type="OrthoDB" id="10254310at2759"/>
<dbReference type="GO" id="GO:0016192">
    <property type="term" value="P:vesicle-mediated transport"/>
    <property type="evidence" value="ECO:0007669"/>
    <property type="project" value="InterPro"/>
</dbReference>
<dbReference type="EMBL" id="MRZV01000371">
    <property type="protein sequence ID" value="PIK51466.1"/>
    <property type="molecule type" value="Genomic_DNA"/>
</dbReference>
<dbReference type="InterPro" id="IPR012295">
    <property type="entry name" value="TBP_dom_sf"/>
</dbReference>
<dbReference type="Pfam" id="PF09066">
    <property type="entry name" value="B2-adapt-app_C"/>
    <property type="match status" value="1"/>
</dbReference>
<dbReference type="GO" id="GO:0030276">
    <property type="term" value="F:clathrin binding"/>
    <property type="evidence" value="ECO:0007669"/>
    <property type="project" value="InterPro"/>
</dbReference>
<comment type="similarity">
    <text evidence="2 6">Belongs to the adaptor complexes large subunit family.</text>
</comment>
<keyword evidence="3 6" id="KW-0813">Transport</keyword>
<dbReference type="GO" id="GO:0006886">
    <property type="term" value="P:intracellular protein transport"/>
    <property type="evidence" value="ECO:0007669"/>
    <property type="project" value="InterPro"/>
</dbReference>
<dbReference type="GO" id="GO:0030131">
    <property type="term" value="C:clathrin adaptor complex"/>
    <property type="evidence" value="ECO:0007669"/>
    <property type="project" value="InterPro"/>
</dbReference>
<feature type="domain" description="Beta-adaptin appendage C-terminal subdomain" evidence="8">
    <location>
        <begin position="669"/>
        <end position="781"/>
    </location>
</feature>
<dbReference type="GO" id="GO:0012505">
    <property type="term" value="C:endomembrane system"/>
    <property type="evidence" value="ECO:0007669"/>
    <property type="project" value="UniProtKB-SubCell"/>
</dbReference>
<evidence type="ECO:0000256" key="3">
    <source>
        <dbReference type="ARBA" id="ARBA00022448"/>
    </source>
</evidence>
<evidence type="ECO:0000313" key="9">
    <source>
        <dbReference type="EMBL" id="PIK51466.1"/>
    </source>
</evidence>
<dbReference type="AlphaFoldDB" id="A0A2G8KTZ1"/>
<comment type="caution">
    <text evidence="9">The sequence shown here is derived from an EMBL/GenBank/DDBJ whole genome shotgun (WGS) entry which is preliminary data.</text>
</comment>
<keyword evidence="4 6" id="KW-0653">Protein transport</keyword>
<organism evidence="9 10">
    <name type="scientific">Stichopus japonicus</name>
    <name type="common">Sea cucumber</name>
    <dbReference type="NCBI Taxonomy" id="307972"/>
    <lineage>
        <taxon>Eukaryota</taxon>
        <taxon>Metazoa</taxon>
        <taxon>Echinodermata</taxon>
        <taxon>Eleutherozoa</taxon>
        <taxon>Echinozoa</taxon>
        <taxon>Holothuroidea</taxon>
        <taxon>Aspidochirotacea</taxon>
        <taxon>Aspidochirotida</taxon>
        <taxon>Stichopodidae</taxon>
        <taxon>Apostichopus</taxon>
    </lineage>
</organism>
<dbReference type="InterPro" id="IPR016342">
    <property type="entry name" value="AP_complex_bsu_1_2_4"/>
</dbReference>
<protein>
    <recommendedName>
        <fullName evidence="6">AP complex subunit beta</fullName>
    </recommendedName>
</protein>
<evidence type="ECO:0000256" key="1">
    <source>
        <dbReference type="ARBA" id="ARBA00004308"/>
    </source>
</evidence>
<dbReference type="InterPro" id="IPR002553">
    <property type="entry name" value="Clathrin/coatomer_adapt-like_N"/>
</dbReference>
<dbReference type="InterPro" id="IPR011989">
    <property type="entry name" value="ARM-like"/>
</dbReference>
<dbReference type="InterPro" id="IPR015151">
    <property type="entry name" value="B-adaptin_app_sub_C"/>
</dbReference>
<evidence type="ECO:0000256" key="6">
    <source>
        <dbReference type="PIRNR" id="PIRNR002291"/>
    </source>
</evidence>
<evidence type="ECO:0000256" key="4">
    <source>
        <dbReference type="ARBA" id="ARBA00022927"/>
    </source>
</evidence>
<evidence type="ECO:0000256" key="5">
    <source>
        <dbReference type="ARBA" id="ARBA00023136"/>
    </source>
</evidence>
<dbReference type="SUPFAM" id="SSF48371">
    <property type="entry name" value="ARM repeat"/>
    <property type="match status" value="1"/>
</dbReference>
<dbReference type="Gene3D" id="3.30.310.10">
    <property type="entry name" value="TATA-Binding Protein"/>
    <property type="match status" value="1"/>
</dbReference>
<dbReference type="PIRSF" id="PIRSF002291">
    <property type="entry name" value="AP_complex_beta"/>
    <property type="match status" value="1"/>
</dbReference>
<reference evidence="9 10" key="1">
    <citation type="journal article" date="2017" name="PLoS Biol.">
        <title>The sea cucumber genome provides insights into morphological evolution and visceral regeneration.</title>
        <authorList>
            <person name="Zhang X."/>
            <person name="Sun L."/>
            <person name="Yuan J."/>
            <person name="Sun Y."/>
            <person name="Gao Y."/>
            <person name="Zhang L."/>
            <person name="Li S."/>
            <person name="Dai H."/>
            <person name="Hamel J.F."/>
            <person name="Liu C."/>
            <person name="Yu Y."/>
            <person name="Liu S."/>
            <person name="Lin W."/>
            <person name="Guo K."/>
            <person name="Jin S."/>
            <person name="Xu P."/>
            <person name="Storey K.B."/>
            <person name="Huan P."/>
            <person name="Zhang T."/>
            <person name="Zhou Y."/>
            <person name="Zhang J."/>
            <person name="Lin C."/>
            <person name="Li X."/>
            <person name="Xing L."/>
            <person name="Huo D."/>
            <person name="Sun M."/>
            <person name="Wang L."/>
            <person name="Mercier A."/>
            <person name="Li F."/>
            <person name="Yang H."/>
            <person name="Xiang J."/>
        </authorList>
    </citation>
    <scope>NUCLEOTIDE SEQUENCE [LARGE SCALE GENOMIC DNA]</scope>
    <source>
        <strain evidence="9">Shaxun</strain>
        <tissue evidence="9">Muscle</tissue>
    </source>
</reference>
<dbReference type="STRING" id="307972.A0A2G8KTZ1"/>
<keyword evidence="5 6" id="KW-0472">Membrane</keyword>
<dbReference type="Pfam" id="PF01602">
    <property type="entry name" value="Adaptin_N"/>
    <property type="match status" value="1"/>
</dbReference>
<dbReference type="InterPro" id="IPR026739">
    <property type="entry name" value="AP_beta"/>
</dbReference>
<dbReference type="InterPro" id="IPR016024">
    <property type="entry name" value="ARM-type_fold"/>
</dbReference>
<keyword evidence="10" id="KW-1185">Reference proteome</keyword>